<comment type="subcellular location">
    <subcellularLocation>
        <location evidence="2 6">Secreted</location>
        <location evidence="2 6">Cell wall</location>
    </subcellularLocation>
</comment>
<evidence type="ECO:0000256" key="3">
    <source>
        <dbReference type="ARBA" id="ARBA00005784"/>
    </source>
</evidence>
<evidence type="ECO:0000256" key="4">
    <source>
        <dbReference type="ARBA" id="ARBA00022512"/>
    </source>
</evidence>
<dbReference type="GO" id="GO:0052793">
    <property type="term" value="F:pectin acetylesterase activity"/>
    <property type="evidence" value="ECO:0007669"/>
    <property type="project" value="TreeGrafter"/>
</dbReference>
<evidence type="ECO:0000256" key="1">
    <source>
        <dbReference type="ARBA" id="ARBA00003534"/>
    </source>
</evidence>
<comment type="similarity">
    <text evidence="3 6">Belongs to the pectinacetylesterase family.</text>
</comment>
<evidence type="ECO:0000313" key="7">
    <source>
        <dbReference type="EMBL" id="KAG6401563.1"/>
    </source>
</evidence>
<keyword evidence="4 6" id="KW-0134">Cell wall</keyword>
<dbReference type="Proteomes" id="UP000298416">
    <property type="component" value="Unassembled WGS sequence"/>
</dbReference>
<proteinExistence type="inferred from homology"/>
<sequence length="246" mass="27324">MEGLVSALCFHLLAFVFTKEPSQGGAWCNSKEECLKRSKYYPNTGTSKNALPKDFFTIMSHNKSSNPDVEAVDPAILIGASAGGLATILNCDRFHSFLPNASRVKCISDSGFFIQAKDLPGAKDPALPYTFFLRLVPELCFFPENVVDDIQTPLLLLNSNVDSFQVSFQTVFLKTLEEGLDDNPSRGLFINSCYIHGFIHNPSNWQETPTLQNKANNSTSRGGLVFREEHCRLVDTKNSYPINCNN</sequence>
<comment type="caution">
    <text evidence="7">The sequence shown here is derived from an EMBL/GenBank/DDBJ whole genome shotgun (WGS) entry which is preliminary data.</text>
</comment>
<organism evidence="7">
    <name type="scientific">Salvia splendens</name>
    <name type="common">Scarlet sage</name>
    <dbReference type="NCBI Taxonomy" id="180675"/>
    <lineage>
        <taxon>Eukaryota</taxon>
        <taxon>Viridiplantae</taxon>
        <taxon>Streptophyta</taxon>
        <taxon>Embryophyta</taxon>
        <taxon>Tracheophyta</taxon>
        <taxon>Spermatophyta</taxon>
        <taxon>Magnoliopsida</taxon>
        <taxon>eudicotyledons</taxon>
        <taxon>Gunneridae</taxon>
        <taxon>Pentapetalae</taxon>
        <taxon>asterids</taxon>
        <taxon>lamiids</taxon>
        <taxon>Lamiales</taxon>
        <taxon>Lamiaceae</taxon>
        <taxon>Nepetoideae</taxon>
        <taxon>Mentheae</taxon>
        <taxon>Salviinae</taxon>
        <taxon>Salvia</taxon>
        <taxon>Salvia subgen. Calosphace</taxon>
        <taxon>core Calosphace</taxon>
    </lineage>
</organism>
<keyword evidence="6" id="KW-0378">Hydrolase</keyword>
<keyword evidence="6" id="KW-0732">Signal</keyword>
<gene>
    <name evidence="7" type="ORF">SASPL_138423</name>
</gene>
<reference evidence="7" key="1">
    <citation type="submission" date="2018-01" db="EMBL/GenBank/DDBJ databases">
        <authorList>
            <person name="Mao J.F."/>
        </authorList>
    </citation>
    <scope>NUCLEOTIDE SEQUENCE</scope>
    <source>
        <strain evidence="7">Huo1</strain>
        <tissue evidence="7">Leaf</tissue>
    </source>
</reference>
<comment type="function">
    <text evidence="1 6">Hydrolyzes acetyl esters in homogalacturonan regions of pectin. In type I primary cell wall, galacturonic acid residues of pectin can be acetylated at the O-2 and O-3 positions. Decreasing the degree of acetylation of pectin gels in vitro alters their physical properties.</text>
</comment>
<dbReference type="EC" id="3.1.1.-" evidence="6"/>
<dbReference type="AlphaFoldDB" id="A0A8X8ZED2"/>
<evidence type="ECO:0000256" key="2">
    <source>
        <dbReference type="ARBA" id="ARBA00004191"/>
    </source>
</evidence>
<dbReference type="GO" id="GO:0071555">
    <property type="term" value="P:cell wall organization"/>
    <property type="evidence" value="ECO:0007669"/>
    <property type="project" value="UniProtKB-KW"/>
</dbReference>
<feature type="signal peptide" evidence="6">
    <location>
        <begin position="1"/>
        <end position="18"/>
    </location>
</feature>
<keyword evidence="6" id="KW-0964">Secreted</keyword>
<accession>A0A8X8ZED2</accession>
<feature type="chain" id="PRO_5036515718" description="Pectin acetylesterase" evidence="6">
    <location>
        <begin position="19"/>
        <end position="246"/>
    </location>
</feature>
<dbReference type="EMBL" id="PNBA02000014">
    <property type="protein sequence ID" value="KAG6401563.1"/>
    <property type="molecule type" value="Genomic_DNA"/>
</dbReference>
<reference evidence="7" key="2">
    <citation type="submission" date="2020-08" db="EMBL/GenBank/DDBJ databases">
        <title>Plant Genome Project.</title>
        <authorList>
            <person name="Zhang R.-G."/>
        </authorList>
    </citation>
    <scope>NUCLEOTIDE SEQUENCE</scope>
    <source>
        <strain evidence="7">Huo1</strain>
        <tissue evidence="7">Leaf</tissue>
    </source>
</reference>
<evidence type="ECO:0000256" key="6">
    <source>
        <dbReference type="RuleBase" id="RU363114"/>
    </source>
</evidence>
<dbReference type="InterPro" id="IPR004963">
    <property type="entry name" value="PAE/NOTUM"/>
</dbReference>
<evidence type="ECO:0000256" key="5">
    <source>
        <dbReference type="ARBA" id="ARBA00023316"/>
    </source>
</evidence>
<dbReference type="PANTHER" id="PTHR21562">
    <property type="entry name" value="NOTUM-RELATED"/>
    <property type="match status" value="1"/>
</dbReference>
<evidence type="ECO:0000313" key="8">
    <source>
        <dbReference type="Proteomes" id="UP000298416"/>
    </source>
</evidence>
<name>A0A8X8ZED2_SALSN</name>
<dbReference type="Pfam" id="PF03283">
    <property type="entry name" value="PAE"/>
    <property type="match status" value="1"/>
</dbReference>
<keyword evidence="5 6" id="KW-0961">Cell wall biogenesis/degradation</keyword>
<dbReference type="GO" id="GO:0009505">
    <property type="term" value="C:plant-type cell wall"/>
    <property type="evidence" value="ECO:0007669"/>
    <property type="project" value="TreeGrafter"/>
</dbReference>
<keyword evidence="8" id="KW-1185">Reference proteome</keyword>
<dbReference type="PANTHER" id="PTHR21562:SF65">
    <property type="entry name" value="PECTIN ACETYLESTERASE"/>
    <property type="match status" value="1"/>
</dbReference>
<protein>
    <recommendedName>
        <fullName evidence="6">Pectin acetylesterase</fullName>
        <ecNumber evidence="6">3.1.1.-</ecNumber>
    </recommendedName>
</protein>